<dbReference type="InterPro" id="IPR027417">
    <property type="entry name" value="P-loop_NTPase"/>
</dbReference>
<keyword evidence="3 8" id="KW-0479">Metal-binding</keyword>
<protein>
    <recommendedName>
        <fullName evidence="8 10">Adenylosuccinate synthetase</fullName>
        <shortName evidence="8">AMPSase</shortName>
        <shortName evidence="8">AdSS</shortName>
        <ecNumber evidence="8 10">6.3.4.4</ecNumber>
    </recommendedName>
    <alternativeName>
        <fullName evidence="8">IMP--aspartate ligase</fullName>
    </alternativeName>
</protein>
<sequence length="432" mass="48338">MNNNIVILGTQWGDEGKGKIVDFLSLDSAYVVRYHGGHNAGHTLVVDGKKIVLHLIPSGLLHPNVIGIIANGVVISPFELIKEIKMLKKNYISIKNRLFISDSAPLILPYHIEMDIAREKKLGVNAIGTTGRGIGPAYEDKIARRALRMNDLKDENKLSLRLEEIVDYYNSQLVSFYKHKSINYKTILNNLIKVKDLICDMIQDTTSILFKAIENNKKIIFEGAQGSFLDIDHGTYPYVTSSNTTVGSAITGTGIGPKNLNYILGVTKAYSTRVGNGPFCTETFGKIDDYLSKRGQEFGATTGRKRRTGWLDGVLLRKAVKMNSLSGLCLTKLDILDNLKEIKICTSYKNIGVNNKNYPSFYGFENVEPVYEVYPGWMKSTLGIRKIQDLPKEARNYINCIERIARISVDMISTGPDRFDTIIVNNPFLKID</sequence>
<dbReference type="FunFam" id="1.10.300.10:FF:000001">
    <property type="entry name" value="Adenylosuccinate synthetase"/>
    <property type="match status" value="1"/>
</dbReference>
<dbReference type="PROSITE" id="PS01266">
    <property type="entry name" value="ADENYLOSUCCIN_SYN_1"/>
    <property type="match status" value="1"/>
</dbReference>
<dbReference type="SUPFAM" id="SSF52540">
    <property type="entry name" value="P-loop containing nucleoside triphosphate hydrolases"/>
    <property type="match status" value="1"/>
</dbReference>
<feature type="active site" evidence="9">
    <location>
        <position position="141"/>
    </location>
</feature>
<dbReference type="CDD" id="cd03108">
    <property type="entry name" value="AdSS"/>
    <property type="match status" value="1"/>
</dbReference>
<feature type="binding site" evidence="8">
    <location>
        <position position="144"/>
    </location>
    <ligand>
        <name>IMP</name>
        <dbReference type="ChEBI" id="CHEBI:58053"/>
        <note>ligand shared between dimeric partners</note>
    </ligand>
</feature>
<accession>A0A2U8DEH8</accession>
<keyword evidence="2 8" id="KW-0436">Ligase</keyword>
<dbReference type="UniPathway" id="UPA00075">
    <property type="reaction ID" value="UER00335"/>
</dbReference>
<dbReference type="PANTHER" id="PTHR11846:SF0">
    <property type="entry name" value="ADENYLOSUCCINATE SYNTHETASE"/>
    <property type="match status" value="1"/>
</dbReference>
<dbReference type="OrthoDB" id="9807553at2"/>
<reference evidence="11 12" key="1">
    <citation type="submission" date="2018-04" db="EMBL/GenBank/DDBJ databases">
        <title>Genome sequence of Buchnera aphidicola from Melaphis sacchari.</title>
        <authorList>
            <person name="Geib S.M."/>
            <person name="Palmer N.A."/>
            <person name="Sattler S.E."/>
            <person name="Sarath G."/>
        </authorList>
    </citation>
    <scope>NUCLEOTIDE SEQUENCE [LARGE SCALE GENOMIC DNA]</scope>
    <source>
        <strain evidence="11 12">LSU</strain>
    </source>
</reference>
<evidence type="ECO:0000313" key="12">
    <source>
        <dbReference type="Proteomes" id="UP000244884"/>
    </source>
</evidence>
<dbReference type="SMART" id="SM00788">
    <property type="entry name" value="Adenylsucc_synt"/>
    <property type="match status" value="1"/>
</dbReference>
<feature type="binding site" evidence="8">
    <location>
        <position position="14"/>
    </location>
    <ligand>
        <name>Mg(2+)</name>
        <dbReference type="ChEBI" id="CHEBI:18420"/>
    </ligand>
</feature>
<dbReference type="InterPro" id="IPR042111">
    <property type="entry name" value="Adenylosuccinate_synth_dom3"/>
</dbReference>
<comment type="subcellular location">
    <subcellularLocation>
        <location evidence="8">Cytoplasm</location>
    </subcellularLocation>
</comment>
<dbReference type="AlphaFoldDB" id="A0A2U8DEH8"/>
<keyword evidence="7 8" id="KW-0342">GTP-binding</keyword>
<dbReference type="EMBL" id="CP029161">
    <property type="protein sequence ID" value="AWH90260.1"/>
    <property type="molecule type" value="Genomic_DNA"/>
</dbReference>
<dbReference type="Proteomes" id="UP000244884">
    <property type="component" value="Chromosome"/>
</dbReference>
<gene>
    <name evidence="8" type="primary">purA</name>
    <name evidence="11" type="ORF">DD681_00215</name>
</gene>
<keyword evidence="6 8" id="KW-0460">Magnesium</keyword>
<evidence type="ECO:0000256" key="7">
    <source>
        <dbReference type="ARBA" id="ARBA00023134"/>
    </source>
</evidence>
<dbReference type="GO" id="GO:0005525">
    <property type="term" value="F:GTP binding"/>
    <property type="evidence" value="ECO:0007669"/>
    <property type="project" value="UniProtKB-UniRule"/>
</dbReference>
<feature type="binding site" description="in other chain" evidence="8">
    <location>
        <position position="304"/>
    </location>
    <ligand>
        <name>IMP</name>
        <dbReference type="ChEBI" id="CHEBI:58053"/>
        <note>ligand shared between dimeric partners</note>
    </ligand>
</feature>
<comment type="function">
    <text evidence="8">Plays an important role in the de novo pathway of purine nucleotide biosynthesis. Catalyzes the first committed step in the biosynthesis of AMP from IMP.</text>
</comment>
<feature type="binding site" description="in other chain" evidence="8">
    <location>
        <begin position="14"/>
        <end position="17"/>
    </location>
    <ligand>
        <name>IMP</name>
        <dbReference type="ChEBI" id="CHEBI:58053"/>
        <note>ligand shared between dimeric partners</note>
    </ligand>
</feature>
<comment type="pathway">
    <text evidence="8 10">Purine metabolism; AMP biosynthesis via de novo pathway; AMP from IMP: step 1/2.</text>
</comment>
<dbReference type="FunFam" id="3.90.170.10:FF:000001">
    <property type="entry name" value="Adenylosuccinate synthetase"/>
    <property type="match status" value="1"/>
</dbReference>
<feature type="binding site" evidence="8">
    <location>
        <begin position="13"/>
        <end position="19"/>
    </location>
    <ligand>
        <name>GTP</name>
        <dbReference type="ChEBI" id="CHEBI:37565"/>
    </ligand>
</feature>
<dbReference type="Gene3D" id="1.10.300.10">
    <property type="entry name" value="Adenylosuccinate Synthetase, subunit A, domain 2"/>
    <property type="match status" value="1"/>
</dbReference>
<dbReference type="EC" id="6.3.4.4" evidence="8 10"/>
<dbReference type="InterPro" id="IPR001114">
    <property type="entry name" value="Adenylosuccinate_synthetase"/>
</dbReference>
<feature type="binding site" evidence="8">
    <location>
        <begin position="332"/>
        <end position="334"/>
    </location>
    <ligand>
        <name>GTP</name>
        <dbReference type="ChEBI" id="CHEBI:37565"/>
    </ligand>
</feature>
<comment type="subunit">
    <text evidence="1 8">Homodimer.</text>
</comment>
<name>A0A2U8DEH8_9GAMM</name>
<dbReference type="InterPro" id="IPR042109">
    <property type="entry name" value="Adenylosuccinate_synth_dom1"/>
</dbReference>
<feature type="binding site" description="in other chain" evidence="8">
    <location>
        <position position="240"/>
    </location>
    <ligand>
        <name>IMP</name>
        <dbReference type="ChEBI" id="CHEBI:58053"/>
        <note>ligand shared between dimeric partners</note>
    </ligand>
</feature>
<comment type="catalytic activity">
    <reaction evidence="8 10">
        <text>IMP + L-aspartate + GTP = N(6)-(1,2-dicarboxyethyl)-AMP + GDP + phosphate + 2 H(+)</text>
        <dbReference type="Rhea" id="RHEA:15753"/>
        <dbReference type="ChEBI" id="CHEBI:15378"/>
        <dbReference type="ChEBI" id="CHEBI:29991"/>
        <dbReference type="ChEBI" id="CHEBI:37565"/>
        <dbReference type="ChEBI" id="CHEBI:43474"/>
        <dbReference type="ChEBI" id="CHEBI:57567"/>
        <dbReference type="ChEBI" id="CHEBI:58053"/>
        <dbReference type="ChEBI" id="CHEBI:58189"/>
        <dbReference type="EC" id="6.3.4.4"/>
    </reaction>
</comment>
<dbReference type="NCBIfam" id="TIGR00184">
    <property type="entry name" value="purA"/>
    <property type="match status" value="1"/>
</dbReference>
<feature type="binding site" evidence="8">
    <location>
        <begin position="300"/>
        <end position="306"/>
    </location>
    <ligand>
        <name>substrate</name>
    </ligand>
</feature>
<evidence type="ECO:0000313" key="11">
    <source>
        <dbReference type="EMBL" id="AWH90260.1"/>
    </source>
</evidence>
<dbReference type="HAMAP" id="MF_00011">
    <property type="entry name" value="Adenylosucc_synth"/>
    <property type="match status" value="1"/>
</dbReference>
<evidence type="ECO:0000256" key="10">
    <source>
        <dbReference type="RuleBase" id="RU000520"/>
    </source>
</evidence>
<keyword evidence="5 8" id="KW-0658">Purine biosynthesis</keyword>
<dbReference type="GO" id="GO:0044208">
    <property type="term" value="P:'de novo' AMP biosynthetic process"/>
    <property type="evidence" value="ECO:0007669"/>
    <property type="project" value="UniProtKB-UniRule"/>
</dbReference>
<dbReference type="Gene3D" id="3.40.440.10">
    <property type="entry name" value="Adenylosuccinate Synthetase, subunit A, domain 1"/>
    <property type="match status" value="1"/>
</dbReference>
<dbReference type="PROSITE" id="PS00513">
    <property type="entry name" value="ADENYLOSUCCIN_SYN_2"/>
    <property type="match status" value="1"/>
</dbReference>
<feature type="active site" description="Proton donor" evidence="8">
    <location>
        <position position="42"/>
    </location>
</feature>
<dbReference type="Pfam" id="PF00709">
    <property type="entry name" value="Adenylsucc_synt"/>
    <property type="match status" value="1"/>
</dbReference>
<evidence type="ECO:0000256" key="4">
    <source>
        <dbReference type="ARBA" id="ARBA00022741"/>
    </source>
</evidence>
<comment type="cofactor">
    <cofactor evidence="8">
        <name>Mg(2+)</name>
        <dbReference type="ChEBI" id="CHEBI:18420"/>
    </cofactor>
    <text evidence="8">Binds 1 Mg(2+) ion per subunit.</text>
</comment>
<evidence type="ECO:0000256" key="5">
    <source>
        <dbReference type="ARBA" id="ARBA00022755"/>
    </source>
</evidence>
<evidence type="ECO:0000256" key="8">
    <source>
        <dbReference type="HAMAP-Rule" id="MF_00011"/>
    </source>
</evidence>
<evidence type="ECO:0000256" key="3">
    <source>
        <dbReference type="ARBA" id="ARBA00022723"/>
    </source>
</evidence>
<feature type="binding site" evidence="8">
    <location>
        <position position="306"/>
    </location>
    <ligand>
        <name>GTP</name>
        <dbReference type="ChEBI" id="CHEBI:37565"/>
    </ligand>
</feature>
<dbReference type="RefSeq" id="WP_158341029.1">
    <property type="nucleotide sequence ID" value="NZ_CP029161.1"/>
</dbReference>
<dbReference type="Gene3D" id="3.90.170.10">
    <property type="entry name" value="Adenylosuccinate Synthetase, subunit A, domain 3"/>
    <property type="match status" value="1"/>
</dbReference>
<evidence type="ECO:0000256" key="2">
    <source>
        <dbReference type="ARBA" id="ARBA00022598"/>
    </source>
</evidence>
<dbReference type="InterPro" id="IPR033128">
    <property type="entry name" value="Adenylosuccin_syn_Lys_AS"/>
</dbReference>
<dbReference type="GO" id="GO:0046040">
    <property type="term" value="P:IMP metabolic process"/>
    <property type="evidence" value="ECO:0007669"/>
    <property type="project" value="TreeGrafter"/>
</dbReference>
<keyword evidence="4 8" id="KW-0547">Nucleotide-binding</keyword>
<feature type="binding site" description="in other chain" evidence="8">
    <location>
        <position position="225"/>
    </location>
    <ligand>
        <name>IMP</name>
        <dbReference type="ChEBI" id="CHEBI:58053"/>
        <note>ligand shared between dimeric partners</note>
    </ligand>
</feature>
<feature type="binding site" description="in other chain" evidence="8">
    <location>
        <begin position="39"/>
        <end position="42"/>
    </location>
    <ligand>
        <name>IMP</name>
        <dbReference type="ChEBI" id="CHEBI:58053"/>
        <note>ligand shared between dimeric partners</note>
    </ligand>
</feature>
<dbReference type="GO" id="GO:0005737">
    <property type="term" value="C:cytoplasm"/>
    <property type="evidence" value="ECO:0007669"/>
    <property type="project" value="UniProtKB-SubCell"/>
</dbReference>
<feature type="binding site" evidence="8">
    <location>
        <begin position="41"/>
        <end position="43"/>
    </location>
    <ligand>
        <name>GTP</name>
        <dbReference type="ChEBI" id="CHEBI:37565"/>
    </ligand>
</feature>
<feature type="binding site" evidence="8">
    <location>
        <begin position="413"/>
        <end position="415"/>
    </location>
    <ligand>
        <name>GTP</name>
        <dbReference type="ChEBI" id="CHEBI:37565"/>
    </ligand>
</feature>
<keyword evidence="8" id="KW-0963">Cytoplasm</keyword>
<dbReference type="InterPro" id="IPR042110">
    <property type="entry name" value="Adenylosuccinate_synth_dom2"/>
</dbReference>
<organism evidence="11 12">
    <name type="scientific">Buchnera aphidicola</name>
    <name type="common">Melanaphis sacchari</name>
    <dbReference type="NCBI Taxonomy" id="2173854"/>
    <lineage>
        <taxon>Bacteria</taxon>
        <taxon>Pseudomonadati</taxon>
        <taxon>Pseudomonadota</taxon>
        <taxon>Gammaproteobacteria</taxon>
        <taxon>Enterobacterales</taxon>
        <taxon>Erwiniaceae</taxon>
        <taxon>Buchnera</taxon>
    </lineage>
</organism>
<proteinExistence type="inferred from homology"/>
<feature type="active site" description="Proton acceptor" evidence="8">
    <location>
        <position position="14"/>
    </location>
</feature>
<evidence type="ECO:0000256" key="1">
    <source>
        <dbReference type="ARBA" id="ARBA00011738"/>
    </source>
</evidence>
<comment type="similarity">
    <text evidence="8 10">Belongs to the adenylosuccinate synthetase family.</text>
</comment>
<evidence type="ECO:0000256" key="6">
    <source>
        <dbReference type="ARBA" id="ARBA00022842"/>
    </source>
</evidence>
<dbReference type="InterPro" id="IPR018220">
    <property type="entry name" value="Adenylosuccin_syn_GTP-bd"/>
</dbReference>
<dbReference type="PANTHER" id="PTHR11846">
    <property type="entry name" value="ADENYLOSUCCINATE SYNTHETASE"/>
    <property type="match status" value="1"/>
</dbReference>
<feature type="binding site" description="in other chain" evidence="8">
    <location>
        <position position="130"/>
    </location>
    <ligand>
        <name>IMP</name>
        <dbReference type="ChEBI" id="CHEBI:58053"/>
        <note>ligand shared between dimeric partners</note>
    </ligand>
</feature>
<evidence type="ECO:0000256" key="9">
    <source>
        <dbReference type="PROSITE-ProRule" id="PRU10134"/>
    </source>
</evidence>
<dbReference type="GO" id="GO:0000287">
    <property type="term" value="F:magnesium ion binding"/>
    <property type="evidence" value="ECO:0007669"/>
    <property type="project" value="UniProtKB-UniRule"/>
</dbReference>
<dbReference type="GO" id="GO:0004019">
    <property type="term" value="F:adenylosuccinate synthase activity"/>
    <property type="evidence" value="ECO:0007669"/>
    <property type="project" value="UniProtKB-UniRule"/>
</dbReference>
<feature type="binding site" evidence="8">
    <location>
        <position position="41"/>
    </location>
    <ligand>
        <name>Mg(2+)</name>
        <dbReference type="ChEBI" id="CHEBI:18420"/>
    </ligand>
</feature>
<dbReference type="NCBIfam" id="NF002223">
    <property type="entry name" value="PRK01117.1"/>
    <property type="match status" value="1"/>
</dbReference>